<reference evidence="2" key="1">
    <citation type="submission" date="2020-06" db="EMBL/GenBank/DDBJ databases">
        <authorList>
            <person name="Ji K."/>
            <person name="Li J."/>
        </authorList>
    </citation>
    <scope>NUCLEOTIDE SEQUENCE</scope>
    <source>
        <strain evidence="2">JKM2019</strain>
        <tissue evidence="2">Whole body</tissue>
    </source>
</reference>
<sequence>MVGIIRLLSPLLFYRPSFYIQHYFDSHRLARENPNKFQRKIHDPIRLLNVFMFWLAIRHTYFAIRYHHIRDQLWDVINSDMLGEVGFDYYANIFMVALIYQSYRYLNMLYLDNPTAQILDRVLIMRENRSFYHPYRYKQYVAVNFMVFIIKIWLYSIYIFKINVDLYLISFSVTAIEFIWNNFNEFFGIGFFGYIRLIQCIINRLILFIGLYVYGHATILMGTICIAYLIVVYIFCWQTGQLLHRGNHHHRNAKSSINLWRTLKRFHMRHTKNLERIITGNIYSRALLIFLLPNIPFNCYLLVFVVCMQTTWIIRYLAGSVIADQIICIFGIHLLFALANRQFQKSSITFIHILAKKHQHLNRHIDLANRLKLVNYGQNFHTKNKYGFTYGKLELISMNECVKYFLLYSQSLMFIYVHVVYRRYH</sequence>
<feature type="transmembrane region" description="Helical" evidence="1">
    <location>
        <begin position="401"/>
        <end position="421"/>
    </location>
</feature>
<gene>
    <name evidence="2" type="ORF">HUG17_9252</name>
</gene>
<name>A0A9D4NU36_DERFA</name>
<evidence type="ECO:0000313" key="2">
    <source>
        <dbReference type="EMBL" id="KAH7638147.1"/>
    </source>
</evidence>
<feature type="transmembrane region" description="Helical" evidence="1">
    <location>
        <begin position="219"/>
        <end position="237"/>
    </location>
</feature>
<feature type="transmembrane region" description="Helical" evidence="1">
    <location>
        <begin position="312"/>
        <end position="338"/>
    </location>
</feature>
<feature type="transmembrane region" description="Helical" evidence="1">
    <location>
        <begin position="89"/>
        <end position="106"/>
    </location>
</feature>
<comment type="caution">
    <text evidence="2">The sequence shown here is derived from an EMBL/GenBank/DDBJ whole genome shotgun (WGS) entry which is preliminary data.</text>
</comment>
<feature type="transmembrane region" description="Helical" evidence="1">
    <location>
        <begin position="140"/>
        <end position="160"/>
    </location>
</feature>
<keyword evidence="1" id="KW-0812">Transmembrane</keyword>
<dbReference type="AlphaFoldDB" id="A0A9D4NU36"/>
<dbReference type="Proteomes" id="UP000828236">
    <property type="component" value="Unassembled WGS sequence"/>
</dbReference>
<reference evidence="2" key="2">
    <citation type="journal article" date="2021" name="World Allergy Organ. J.">
        <title>Chromosome-level assembly of Dermatophagoides farinae genome and transcriptome reveals two novel allergens Der f 37 and Der f 39.</title>
        <authorList>
            <person name="Chen J."/>
            <person name="Cai Z."/>
            <person name="Fan D."/>
            <person name="Hu J."/>
            <person name="Hou Y."/>
            <person name="He Y."/>
            <person name="Zhang Z."/>
            <person name="Zhao Z."/>
            <person name="Gao P."/>
            <person name="Hu W."/>
            <person name="Sun J."/>
            <person name="Li J."/>
            <person name="Ji K."/>
        </authorList>
    </citation>
    <scope>NUCLEOTIDE SEQUENCE</scope>
    <source>
        <strain evidence="2">JKM2019</strain>
    </source>
</reference>
<feature type="transmembrane region" description="Helical" evidence="1">
    <location>
        <begin position="195"/>
        <end position="213"/>
    </location>
</feature>
<dbReference type="EMBL" id="SDOV01000008">
    <property type="protein sequence ID" value="KAH7638147.1"/>
    <property type="molecule type" value="Genomic_DNA"/>
</dbReference>
<proteinExistence type="predicted"/>
<feature type="transmembrane region" description="Helical" evidence="1">
    <location>
        <begin position="286"/>
        <end position="306"/>
    </location>
</feature>
<evidence type="ECO:0000256" key="1">
    <source>
        <dbReference type="SAM" id="Phobius"/>
    </source>
</evidence>
<organism evidence="2">
    <name type="scientific">Dermatophagoides farinae</name>
    <name type="common">American house dust mite</name>
    <dbReference type="NCBI Taxonomy" id="6954"/>
    <lineage>
        <taxon>Eukaryota</taxon>
        <taxon>Metazoa</taxon>
        <taxon>Ecdysozoa</taxon>
        <taxon>Arthropoda</taxon>
        <taxon>Chelicerata</taxon>
        <taxon>Arachnida</taxon>
        <taxon>Acari</taxon>
        <taxon>Acariformes</taxon>
        <taxon>Sarcoptiformes</taxon>
        <taxon>Astigmata</taxon>
        <taxon>Psoroptidia</taxon>
        <taxon>Analgoidea</taxon>
        <taxon>Pyroglyphidae</taxon>
        <taxon>Dermatophagoidinae</taxon>
        <taxon>Dermatophagoides</taxon>
    </lineage>
</organism>
<protein>
    <submittedName>
        <fullName evidence="2">Uncharacterized protein</fullName>
    </submittedName>
</protein>
<accession>A0A9D4NU36</accession>
<keyword evidence="1" id="KW-1133">Transmembrane helix</keyword>
<dbReference type="OrthoDB" id="6527931at2759"/>
<keyword evidence="1" id="KW-0472">Membrane</keyword>
<feature type="transmembrane region" description="Helical" evidence="1">
    <location>
        <begin position="47"/>
        <end position="69"/>
    </location>
</feature>